<evidence type="ECO:0008006" key="7">
    <source>
        <dbReference type="Google" id="ProtNLM"/>
    </source>
</evidence>
<dbReference type="Proteomes" id="UP000198901">
    <property type="component" value="Unassembled WGS sequence"/>
</dbReference>
<proteinExistence type="predicted"/>
<dbReference type="Pfam" id="PF24067">
    <property type="entry name" value="Beta-prop_BT_1020"/>
    <property type="match status" value="1"/>
</dbReference>
<feature type="region of interest" description="Disordered" evidence="1">
    <location>
        <begin position="581"/>
        <end position="606"/>
    </location>
</feature>
<organism evidence="5 6">
    <name type="scientific">Siphonobacter aquaeclarae</name>
    <dbReference type="NCBI Taxonomy" id="563176"/>
    <lineage>
        <taxon>Bacteria</taxon>
        <taxon>Pseudomonadati</taxon>
        <taxon>Bacteroidota</taxon>
        <taxon>Cytophagia</taxon>
        <taxon>Cytophagales</taxon>
        <taxon>Cytophagaceae</taxon>
        <taxon>Siphonobacter</taxon>
    </lineage>
</organism>
<dbReference type="EMBL" id="FNGS01000001">
    <property type="protein sequence ID" value="SDL26212.1"/>
    <property type="molecule type" value="Genomic_DNA"/>
</dbReference>
<evidence type="ECO:0000256" key="2">
    <source>
        <dbReference type="SAM" id="SignalP"/>
    </source>
</evidence>
<feature type="domain" description="BT-1020-like N-terminal beta-propeller" evidence="4">
    <location>
        <begin position="25"/>
        <end position="254"/>
    </location>
</feature>
<accession>A0A1G9IM25</accession>
<name>A0A1G9IM25_9BACT</name>
<dbReference type="Gene3D" id="2.120.10.10">
    <property type="match status" value="1"/>
</dbReference>
<dbReference type="InterPro" id="IPR056425">
    <property type="entry name" value="Beta-prop_BT_1020"/>
</dbReference>
<dbReference type="InterPro" id="IPR054490">
    <property type="entry name" value="BT_1020-like_b-sandwich_1"/>
</dbReference>
<sequence>MFRFIGIVFLLGTGVAQAQTGSASEPVRYVGGISADPQVHEGRLRYAIGVESRQTVRANRTRPEEADGFGWTYNHGSDLCYWKGKFYQEYLSNPVDEHIAPGQTLLVTSTDGRTWTKPRVVFPPYSAPDGVKLPTGSTGYMMHQRMGFFVAPNGKLLVLGFYAHAEEPFREGGIGRVVREMREDGTMGPIYFIRYTSHTSADGVRWSEKNTRYPFYRSSKDAGFIAACEALLANRLHTLQWREEDNGLDGFYRNNLDTALDLQAFNWYHRKDGKLVALWKRSKAALSEDEGATFSLPVKVPTLTMAGGKQWGQQTPDGRYAICYNPIETDEYRYPLVVVTGDDGILYDHMLLVQGEVPPRRFFGRWKDFGPCYMRGIPEGNGRPPGNDMWLSYSMNKEDIWISRIPTPVRYAVQGDVLDTFNNLTPGGAVPDWNIYVPAWAPVTIVDRNGEKCLELSDRDPYDYARAIRVFEEGTTVECSLKIKPAQANHGSLEIDLTDQYGNRPVRIRFDDRGKIVALDGTVEKIAGTYEPDREYAVSIRVRTGLTAGSFDLSINGKPVLEKAALAEAVKSVERLSLRTGPYRDLPNRKTPNEDPHPPLPGADEPVRMASFLVDDVVVRVKR</sequence>
<dbReference type="SUPFAM" id="SSF50939">
    <property type="entry name" value="Sialidases"/>
    <property type="match status" value="1"/>
</dbReference>
<dbReference type="RefSeq" id="WP_245689858.1">
    <property type="nucleotide sequence ID" value="NZ_FNGS01000001.1"/>
</dbReference>
<feature type="chain" id="PRO_5011695913" description="BNR repeat-like domain-containing protein" evidence="2">
    <location>
        <begin position="19"/>
        <end position="623"/>
    </location>
</feature>
<reference evidence="5 6" key="1">
    <citation type="submission" date="2016-10" db="EMBL/GenBank/DDBJ databases">
        <authorList>
            <person name="de Groot N.N."/>
        </authorList>
    </citation>
    <scope>NUCLEOTIDE SEQUENCE [LARGE SCALE GENOMIC DNA]</scope>
    <source>
        <strain evidence="5 6">DSM 21668</strain>
    </source>
</reference>
<dbReference type="STRING" id="563176.SAMN04488090_0536"/>
<gene>
    <name evidence="5" type="ORF">SAMN04488090_0536</name>
</gene>
<keyword evidence="2" id="KW-0732">Signal</keyword>
<feature type="signal peptide" evidence="2">
    <location>
        <begin position="1"/>
        <end position="18"/>
    </location>
</feature>
<protein>
    <recommendedName>
        <fullName evidence="7">BNR repeat-like domain-containing protein</fullName>
    </recommendedName>
</protein>
<evidence type="ECO:0000313" key="6">
    <source>
        <dbReference type="Proteomes" id="UP000198901"/>
    </source>
</evidence>
<evidence type="ECO:0000256" key="1">
    <source>
        <dbReference type="SAM" id="MobiDB-lite"/>
    </source>
</evidence>
<dbReference type="InterPro" id="IPR036278">
    <property type="entry name" value="Sialidase_sf"/>
</dbReference>
<keyword evidence="6" id="KW-1185">Reference proteome</keyword>
<feature type="compositionally biased region" description="Basic and acidic residues" evidence="1">
    <location>
        <begin position="586"/>
        <end position="597"/>
    </location>
</feature>
<feature type="domain" description="BT-1020-like structural beta-sandwich" evidence="3">
    <location>
        <begin position="433"/>
        <end position="593"/>
    </location>
</feature>
<evidence type="ECO:0000259" key="4">
    <source>
        <dbReference type="Pfam" id="PF24067"/>
    </source>
</evidence>
<evidence type="ECO:0000259" key="3">
    <source>
        <dbReference type="Pfam" id="PF22585"/>
    </source>
</evidence>
<dbReference type="AlphaFoldDB" id="A0A1G9IM25"/>
<dbReference type="Pfam" id="PF22585">
    <property type="entry name" value="Sialidase-like_CBM"/>
    <property type="match status" value="1"/>
</dbReference>
<evidence type="ECO:0000313" key="5">
    <source>
        <dbReference type="EMBL" id="SDL26212.1"/>
    </source>
</evidence>